<sequence length="176" mass="18424">MVERMRKLRRPAYRFFIVAHVASSVAWLGLSLCLLVLAVRALTASDAGEQFAAGTAMDALASTMALPIGAVAIATGLVLMFGTRWGPSHKWVLTKLVLTVGAYAATVFALLPGLGELAALVDPDRVQAVDSGVVAGPIVSSSIYLGATVLSYVKPWGRLGGRRAPAPARVPVRSAR</sequence>
<accession>A0ABP4TPG5</accession>
<comment type="caution">
    <text evidence="2">The sequence shown here is derived from an EMBL/GenBank/DDBJ whole genome shotgun (WGS) entry which is preliminary data.</text>
</comment>
<gene>
    <name evidence="2" type="ORF">GCM10009830_43500</name>
</gene>
<keyword evidence="1" id="KW-0812">Transmembrane</keyword>
<feature type="transmembrane region" description="Helical" evidence="1">
    <location>
        <begin position="134"/>
        <end position="153"/>
    </location>
</feature>
<keyword evidence="3" id="KW-1185">Reference proteome</keyword>
<evidence type="ECO:0000313" key="2">
    <source>
        <dbReference type="EMBL" id="GAA1691070.1"/>
    </source>
</evidence>
<keyword evidence="1" id="KW-1133">Transmembrane helix</keyword>
<evidence type="ECO:0008006" key="4">
    <source>
        <dbReference type="Google" id="ProtNLM"/>
    </source>
</evidence>
<reference evidence="3" key="1">
    <citation type="journal article" date="2019" name="Int. J. Syst. Evol. Microbiol.">
        <title>The Global Catalogue of Microorganisms (GCM) 10K type strain sequencing project: providing services to taxonomists for standard genome sequencing and annotation.</title>
        <authorList>
            <consortium name="The Broad Institute Genomics Platform"/>
            <consortium name="The Broad Institute Genome Sequencing Center for Infectious Disease"/>
            <person name="Wu L."/>
            <person name="Ma J."/>
        </authorList>
    </citation>
    <scope>NUCLEOTIDE SEQUENCE [LARGE SCALE GENOMIC DNA]</scope>
    <source>
        <strain evidence="3">JCM 16001</strain>
    </source>
</reference>
<feature type="transmembrane region" description="Helical" evidence="1">
    <location>
        <begin position="93"/>
        <end position="114"/>
    </location>
</feature>
<protein>
    <recommendedName>
        <fullName evidence="4">DUF2269 domain-containing protein</fullName>
    </recommendedName>
</protein>
<evidence type="ECO:0000256" key="1">
    <source>
        <dbReference type="SAM" id="Phobius"/>
    </source>
</evidence>
<proteinExistence type="predicted"/>
<evidence type="ECO:0000313" key="3">
    <source>
        <dbReference type="Proteomes" id="UP001499851"/>
    </source>
</evidence>
<keyword evidence="1" id="KW-0472">Membrane</keyword>
<name>A0ABP4TPG5_9ACTN</name>
<feature type="transmembrane region" description="Helical" evidence="1">
    <location>
        <begin position="12"/>
        <end position="39"/>
    </location>
</feature>
<dbReference type="EMBL" id="BAAAQF010000022">
    <property type="protein sequence ID" value="GAA1691070.1"/>
    <property type="molecule type" value="Genomic_DNA"/>
</dbReference>
<feature type="transmembrane region" description="Helical" evidence="1">
    <location>
        <begin position="59"/>
        <end position="81"/>
    </location>
</feature>
<organism evidence="2 3">
    <name type="scientific">Glycomyces endophyticus</name>
    <dbReference type="NCBI Taxonomy" id="480996"/>
    <lineage>
        <taxon>Bacteria</taxon>
        <taxon>Bacillati</taxon>
        <taxon>Actinomycetota</taxon>
        <taxon>Actinomycetes</taxon>
        <taxon>Glycomycetales</taxon>
        <taxon>Glycomycetaceae</taxon>
        <taxon>Glycomyces</taxon>
    </lineage>
</organism>
<dbReference type="Proteomes" id="UP001499851">
    <property type="component" value="Unassembled WGS sequence"/>
</dbReference>